<proteinExistence type="predicted"/>
<dbReference type="OrthoDB" id="5891913at2759"/>
<dbReference type="EMBL" id="JABEBT010000032">
    <property type="protein sequence ID" value="KAF7636224.1"/>
    <property type="molecule type" value="Genomic_DNA"/>
</dbReference>
<dbReference type="AlphaFoldDB" id="A0A8S9ZSJ4"/>
<evidence type="ECO:0000313" key="2">
    <source>
        <dbReference type="Proteomes" id="UP000605970"/>
    </source>
</evidence>
<keyword evidence="2" id="KW-1185">Reference proteome</keyword>
<accession>A0A8S9ZSJ4</accession>
<name>A0A8S9ZSJ4_9BILA</name>
<comment type="caution">
    <text evidence="1">The sequence shown here is derived from an EMBL/GenBank/DDBJ whole genome shotgun (WGS) entry which is preliminary data.</text>
</comment>
<sequence>MISNKVFMLLFEHRRSLRSWIQKVSDECATILNCSVKSLRDQLNHPDHRIQILKQLLGRKVRTNYADINGFNKTFVLGGLSLNGATCTKAYGRLSRLYNISVAAH</sequence>
<dbReference type="Proteomes" id="UP000605970">
    <property type="component" value="Unassembled WGS sequence"/>
</dbReference>
<reference evidence="1" key="1">
    <citation type="journal article" date="2020" name="Ecol. Evol.">
        <title>Genome structure and content of the rice root-knot nematode (Meloidogyne graminicola).</title>
        <authorList>
            <person name="Phan N.T."/>
            <person name="Danchin E.G.J."/>
            <person name="Klopp C."/>
            <person name="Perfus-Barbeoch L."/>
            <person name="Kozlowski D.K."/>
            <person name="Koutsovoulos G.D."/>
            <person name="Lopez-Roques C."/>
            <person name="Bouchez O."/>
            <person name="Zahm M."/>
            <person name="Besnard G."/>
            <person name="Bellafiore S."/>
        </authorList>
    </citation>
    <scope>NUCLEOTIDE SEQUENCE</scope>
    <source>
        <strain evidence="1">VN-18</strain>
    </source>
</reference>
<organism evidence="1 2">
    <name type="scientific">Meloidogyne graminicola</name>
    <dbReference type="NCBI Taxonomy" id="189291"/>
    <lineage>
        <taxon>Eukaryota</taxon>
        <taxon>Metazoa</taxon>
        <taxon>Ecdysozoa</taxon>
        <taxon>Nematoda</taxon>
        <taxon>Chromadorea</taxon>
        <taxon>Rhabditida</taxon>
        <taxon>Tylenchina</taxon>
        <taxon>Tylenchomorpha</taxon>
        <taxon>Tylenchoidea</taxon>
        <taxon>Meloidogynidae</taxon>
        <taxon>Meloidogyninae</taxon>
        <taxon>Meloidogyne</taxon>
    </lineage>
</organism>
<gene>
    <name evidence="1" type="ORF">Mgra_00004352</name>
</gene>
<protein>
    <submittedName>
        <fullName evidence="1">Uncharacterized protein</fullName>
    </submittedName>
</protein>
<evidence type="ECO:0000313" key="1">
    <source>
        <dbReference type="EMBL" id="KAF7636224.1"/>
    </source>
</evidence>